<evidence type="ECO:0000313" key="4">
    <source>
        <dbReference type="Proteomes" id="UP001460270"/>
    </source>
</evidence>
<feature type="compositionally biased region" description="Acidic residues" evidence="2">
    <location>
        <begin position="20"/>
        <end position="33"/>
    </location>
</feature>
<gene>
    <name evidence="3" type="ORF">WMY93_015041</name>
</gene>
<dbReference type="SUPFAM" id="SSF58100">
    <property type="entry name" value="Bacterial hemolysins"/>
    <property type="match status" value="1"/>
</dbReference>
<protein>
    <recommendedName>
        <fullName evidence="5">Coiled-coil domain-containing protein 153</fullName>
    </recommendedName>
</protein>
<evidence type="ECO:0008006" key="5">
    <source>
        <dbReference type="Google" id="ProtNLM"/>
    </source>
</evidence>
<dbReference type="EMBL" id="JBBPFD010000010">
    <property type="protein sequence ID" value="KAK7910357.1"/>
    <property type="molecule type" value="Genomic_DNA"/>
</dbReference>
<proteinExistence type="predicted"/>
<reference evidence="4" key="1">
    <citation type="submission" date="2024-04" db="EMBL/GenBank/DDBJ databases">
        <title>Salinicola lusitanus LLJ914,a marine bacterium isolated from the Okinawa Trough.</title>
        <authorList>
            <person name="Li J."/>
        </authorList>
    </citation>
    <scope>NUCLEOTIDE SEQUENCE [LARGE SCALE GENOMIC DNA]</scope>
</reference>
<name>A0AAW0P3B4_9GOBI</name>
<keyword evidence="1" id="KW-0175">Coiled coil</keyword>
<dbReference type="Proteomes" id="UP001460270">
    <property type="component" value="Unassembled WGS sequence"/>
</dbReference>
<evidence type="ECO:0000256" key="1">
    <source>
        <dbReference type="SAM" id="Coils"/>
    </source>
</evidence>
<evidence type="ECO:0000313" key="3">
    <source>
        <dbReference type="EMBL" id="KAK7910357.1"/>
    </source>
</evidence>
<dbReference type="AlphaFoldDB" id="A0AAW0P3B4"/>
<accession>A0AAW0P3B4</accession>
<sequence length="133" mass="15358">MSVRGKGKGRKTPKKMTDAGIEESDREETEEEMGESHAKLMLEGLARLTREIQDFQTTMRSELTTFKTEIKQDITSLHQDMEQKFRENSGELKEQKANLAAAQERIAELEEWNTDANVSLQRVLAQTRNMQER</sequence>
<evidence type="ECO:0000256" key="2">
    <source>
        <dbReference type="SAM" id="MobiDB-lite"/>
    </source>
</evidence>
<feature type="region of interest" description="Disordered" evidence="2">
    <location>
        <begin position="1"/>
        <end position="37"/>
    </location>
</feature>
<comment type="caution">
    <text evidence="3">The sequence shown here is derived from an EMBL/GenBank/DDBJ whole genome shotgun (WGS) entry which is preliminary data.</text>
</comment>
<keyword evidence="4" id="KW-1185">Reference proteome</keyword>
<feature type="compositionally biased region" description="Basic residues" evidence="2">
    <location>
        <begin position="1"/>
        <end position="14"/>
    </location>
</feature>
<organism evidence="3 4">
    <name type="scientific">Mugilogobius chulae</name>
    <name type="common">yellowstripe goby</name>
    <dbReference type="NCBI Taxonomy" id="88201"/>
    <lineage>
        <taxon>Eukaryota</taxon>
        <taxon>Metazoa</taxon>
        <taxon>Chordata</taxon>
        <taxon>Craniata</taxon>
        <taxon>Vertebrata</taxon>
        <taxon>Euteleostomi</taxon>
        <taxon>Actinopterygii</taxon>
        <taxon>Neopterygii</taxon>
        <taxon>Teleostei</taxon>
        <taxon>Neoteleostei</taxon>
        <taxon>Acanthomorphata</taxon>
        <taxon>Gobiaria</taxon>
        <taxon>Gobiiformes</taxon>
        <taxon>Gobioidei</taxon>
        <taxon>Gobiidae</taxon>
        <taxon>Gobionellinae</taxon>
        <taxon>Mugilogobius</taxon>
    </lineage>
</organism>
<feature type="coiled-coil region" evidence="1">
    <location>
        <begin position="85"/>
        <end position="112"/>
    </location>
</feature>